<organism evidence="1 2">
    <name type="scientific">Koleobacter methoxysyntrophicus</name>
    <dbReference type="NCBI Taxonomy" id="2751313"/>
    <lineage>
        <taxon>Bacteria</taxon>
        <taxon>Bacillati</taxon>
        <taxon>Bacillota</taxon>
        <taxon>Clostridia</taxon>
        <taxon>Koleobacterales</taxon>
        <taxon>Koleobacteraceae</taxon>
        <taxon>Koleobacter</taxon>
    </lineage>
</organism>
<evidence type="ECO:0000313" key="2">
    <source>
        <dbReference type="Proteomes" id="UP000662904"/>
    </source>
</evidence>
<dbReference type="RefSeq" id="WP_206707876.1">
    <property type="nucleotide sequence ID" value="NZ_CP059066.1"/>
</dbReference>
<evidence type="ECO:0000313" key="1">
    <source>
        <dbReference type="EMBL" id="QSQ10566.1"/>
    </source>
</evidence>
<accession>A0A8A0RTV0</accession>
<dbReference type="EMBL" id="CP059066">
    <property type="protein sequence ID" value="QSQ10566.1"/>
    <property type="molecule type" value="Genomic_DNA"/>
</dbReference>
<name>A0A8A0RTV0_9FIRM</name>
<sequence length="58" mass="6791">MAKPTNDQYISPDYIQLARSNYENNKITYNKYIQYLEDAGINPKDLISDEEEVDVFAE</sequence>
<dbReference type="AlphaFoldDB" id="A0A8A0RTV0"/>
<protein>
    <submittedName>
        <fullName evidence="1">Uncharacterized protein</fullName>
    </submittedName>
</protein>
<reference evidence="1" key="1">
    <citation type="submission" date="2020-07" db="EMBL/GenBank/DDBJ databases">
        <title>Koleobacter methoxysyntrophicus gen. nov., sp. nov., a novel anaerobic bacterium isolated from deep subsurface oil field and proposal of Koleobacterales ord. nov. in the phylum Firmicutes.</title>
        <authorList>
            <person name="Sakamoto S."/>
            <person name="Tamaki H."/>
        </authorList>
    </citation>
    <scope>NUCLEOTIDE SEQUENCE</scope>
    <source>
        <strain evidence="1">NRmbB1</strain>
    </source>
</reference>
<gene>
    <name evidence="1" type="ORF">H0A61_02976</name>
</gene>
<proteinExistence type="predicted"/>
<keyword evidence="2" id="KW-1185">Reference proteome</keyword>
<dbReference type="KEGG" id="kme:H0A61_02976"/>
<dbReference type="Proteomes" id="UP000662904">
    <property type="component" value="Chromosome"/>
</dbReference>